<organism evidence="1 2">
    <name type="scientific">Pyricularia oryzae</name>
    <name type="common">Rice blast fungus</name>
    <name type="synonym">Magnaporthe oryzae</name>
    <dbReference type="NCBI Taxonomy" id="318829"/>
    <lineage>
        <taxon>Eukaryota</taxon>
        <taxon>Fungi</taxon>
        <taxon>Dikarya</taxon>
        <taxon>Ascomycota</taxon>
        <taxon>Pezizomycotina</taxon>
        <taxon>Sordariomycetes</taxon>
        <taxon>Sordariomycetidae</taxon>
        <taxon>Magnaporthales</taxon>
        <taxon>Pyriculariaceae</taxon>
        <taxon>Pyricularia</taxon>
    </lineage>
</organism>
<evidence type="ECO:0000313" key="2">
    <source>
        <dbReference type="Proteomes" id="UP000294847"/>
    </source>
</evidence>
<dbReference type="EMBL" id="CP034205">
    <property type="protein sequence ID" value="QBZ55921.1"/>
    <property type="molecule type" value="Genomic_DNA"/>
</dbReference>
<accession>A0A4P7N4E4</accession>
<dbReference type="Proteomes" id="UP000294847">
    <property type="component" value="Chromosome 2"/>
</dbReference>
<proteinExistence type="predicted"/>
<protein>
    <submittedName>
        <fullName evidence="1">Uncharacterized protein</fullName>
    </submittedName>
</protein>
<feature type="non-terminal residue" evidence="1">
    <location>
        <position position="1"/>
    </location>
</feature>
<name>A0A4P7N4E4_PYROR</name>
<gene>
    <name evidence="1" type="ORF">PoMZ_00827</name>
</gene>
<reference evidence="1 2" key="1">
    <citation type="journal article" date="2019" name="Mol. Biol. Evol.">
        <title>Blast fungal genomes show frequent chromosomal changes, gene gains and losses, and effector gene turnover.</title>
        <authorList>
            <person name="Gomez Luciano L.B."/>
            <person name="Jason Tsai I."/>
            <person name="Chuma I."/>
            <person name="Tosa Y."/>
            <person name="Chen Y.H."/>
            <person name="Li J.Y."/>
            <person name="Li M.Y."/>
            <person name="Jade Lu M.Y."/>
            <person name="Nakayashiki H."/>
            <person name="Li W.H."/>
        </authorList>
    </citation>
    <scope>NUCLEOTIDE SEQUENCE [LARGE SCALE GENOMIC DNA]</scope>
    <source>
        <strain evidence="1">MZ5-1-6</strain>
    </source>
</reference>
<sequence length="74" mass="8168">FYHARSGQSVLNTEAYFVDHLAGDRQPARLGFNYKSCSRFLTRSADFSLPVLISVLEDGKEGRDGMLTATGRGI</sequence>
<evidence type="ECO:0000313" key="1">
    <source>
        <dbReference type="EMBL" id="QBZ55921.1"/>
    </source>
</evidence>
<dbReference type="AlphaFoldDB" id="A0A4P7N4E4"/>